<dbReference type="PANTHER" id="PTHR18849">
    <property type="entry name" value="LEUCINE RICH REPEAT PROTEIN"/>
    <property type="match status" value="1"/>
</dbReference>
<gene>
    <name evidence="4" type="ORF">MNEG_6644</name>
</gene>
<dbReference type="Proteomes" id="UP000054498">
    <property type="component" value="Unassembled WGS sequence"/>
</dbReference>
<proteinExistence type="predicted"/>
<organism evidence="4 5">
    <name type="scientific">Monoraphidium neglectum</name>
    <dbReference type="NCBI Taxonomy" id="145388"/>
    <lineage>
        <taxon>Eukaryota</taxon>
        <taxon>Viridiplantae</taxon>
        <taxon>Chlorophyta</taxon>
        <taxon>core chlorophytes</taxon>
        <taxon>Chlorophyceae</taxon>
        <taxon>CS clade</taxon>
        <taxon>Sphaeropleales</taxon>
        <taxon>Selenastraceae</taxon>
        <taxon>Monoraphidium</taxon>
    </lineage>
</organism>
<dbReference type="Gene3D" id="3.80.10.10">
    <property type="entry name" value="Ribonuclease Inhibitor"/>
    <property type="match status" value="1"/>
</dbReference>
<dbReference type="KEGG" id="mng:MNEG_6644"/>
<accession>A0A0D2N5S2</accession>
<comment type="subcellular location">
    <subcellularLocation>
        <location evidence="1">Cytoplasm</location>
        <location evidence="1">Cytoskeleton</location>
        <location evidence="1">Cilium axoneme</location>
    </subcellularLocation>
</comment>
<evidence type="ECO:0000256" key="3">
    <source>
        <dbReference type="ARBA" id="ARBA00022737"/>
    </source>
</evidence>
<keyword evidence="3" id="KW-0677">Repeat</keyword>
<keyword evidence="5" id="KW-1185">Reference proteome</keyword>
<dbReference type="SUPFAM" id="SSF52058">
    <property type="entry name" value="L domain-like"/>
    <property type="match status" value="1"/>
</dbReference>
<name>A0A0D2N5S2_9CHLO</name>
<dbReference type="OrthoDB" id="548339at2759"/>
<dbReference type="GO" id="GO:0005930">
    <property type="term" value="C:axoneme"/>
    <property type="evidence" value="ECO:0007669"/>
    <property type="project" value="UniProtKB-SubCell"/>
</dbReference>
<evidence type="ECO:0000256" key="2">
    <source>
        <dbReference type="ARBA" id="ARBA00022614"/>
    </source>
</evidence>
<dbReference type="AlphaFoldDB" id="A0A0D2N5S2"/>
<dbReference type="EMBL" id="KK101318">
    <property type="protein sequence ID" value="KIZ01316.1"/>
    <property type="molecule type" value="Genomic_DNA"/>
</dbReference>
<dbReference type="InterPro" id="IPR032675">
    <property type="entry name" value="LRR_dom_sf"/>
</dbReference>
<sequence length="306" mass="32827">MLPLSVALCQQPARCDGVKLSAVSCCVTHIDELPAQFRGCGVVYLSSNSLRSLEGADQFQGLRVLSAASNLIERADDVVALLNCPQLEVLTLEGNPLAQLPNYRARVLALLPRLLSLDGRAVTAEERARAAVAIQAEAACTAVMLSNACLVHKLAHASRLLQLHAELRRALFGAGARMGALMLPTAVEVDVLRLLRLWDYEGSLGDRERAAILGALQREVVRVHRQLARATAELKPGGGRLTALQSWDVAYSQVMLAQQRTITQLIESVNASQAAAQRTAHDLLAGAAADAQGRQDAAMAGHRLER</sequence>
<evidence type="ECO:0000313" key="4">
    <source>
        <dbReference type="EMBL" id="KIZ01316.1"/>
    </source>
</evidence>
<dbReference type="GeneID" id="25739520"/>
<reference evidence="4 5" key="1">
    <citation type="journal article" date="2013" name="BMC Genomics">
        <title>Reconstruction of the lipid metabolism for the microalga Monoraphidium neglectum from its genome sequence reveals characteristics suitable for biofuel production.</title>
        <authorList>
            <person name="Bogen C."/>
            <person name="Al-Dilaimi A."/>
            <person name="Albersmeier A."/>
            <person name="Wichmann J."/>
            <person name="Grundmann M."/>
            <person name="Rupp O."/>
            <person name="Lauersen K.J."/>
            <person name="Blifernez-Klassen O."/>
            <person name="Kalinowski J."/>
            <person name="Goesmann A."/>
            <person name="Mussgnug J.H."/>
            <person name="Kruse O."/>
        </authorList>
    </citation>
    <scope>NUCLEOTIDE SEQUENCE [LARGE SCALE GENOMIC DNA]</scope>
    <source>
        <strain evidence="4 5">SAG 48.87</strain>
    </source>
</reference>
<dbReference type="PANTHER" id="PTHR18849:SF0">
    <property type="entry name" value="CILIA- AND FLAGELLA-ASSOCIATED PROTEIN 410-RELATED"/>
    <property type="match status" value="1"/>
</dbReference>
<evidence type="ECO:0000256" key="1">
    <source>
        <dbReference type="ARBA" id="ARBA00004430"/>
    </source>
</evidence>
<evidence type="ECO:0000313" key="5">
    <source>
        <dbReference type="Proteomes" id="UP000054498"/>
    </source>
</evidence>
<protein>
    <submittedName>
        <fullName evidence="4">Uncharacterized protein</fullName>
    </submittedName>
</protein>
<keyword evidence="2" id="KW-0433">Leucine-rich repeat</keyword>
<dbReference type="RefSeq" id="XP_013900335.1">
    <property type="nucleotide sequence ID" value="XM_014044881.1"/>
</dbReference>